<comment type="caution">
    <text evidence="2">The sequence shown here is derived from an EMBL/GenBank/DDBJ whole genome shotgun (WGS) entry which is preliminary data.</text>
</comment>
<proteinExistence type="predicted"/>
<gene>
    <name evidence="2" type="ORF">BLA29_008216</name>
</gene>
<evidence type="ECO:0000313" key="2">
    <source>
        <dbReference type="EMBL" id="OTF80005.1"/>
    </source>
</evidence>
<keyword evidence="3" id="KW-1185">Reference proteome</keyword>
<dbReference type="Proteomes" id="UP000194236">
    <property type="component" value="Unassembled WGS sequence"/>
</dbReference>
<protein>
    <submittedName>
        <fullName evidence="2">Uncharacterized protein</fullName>
    </submittedName>
</protein>
<organism evidence="2 3">
    <name type="scientific">Euroglyphus maynei</name>
    <name type="common">Mayne's house dust mite</name>
    <dbReference type="NCBI Taxonomy" id="6958"/>
    <lineage>
        <taxon>Eukaryota</taxon>
        <taxon>Metazoa</taxon>
        <taxon>Ecdysozoa</taxon>
        <taxon>Arthropoda</taxon>
        <taxon>Chelicerata</taxon>
        <taxon>Arachnida</taxon>
        <taxon>Acari</taxon>
        <taxon>Acariformes</taxon>
        <taxon>Sarcoptiformes</taxon>
        <taxon>Astigmata</taxon>
        <taxon>Psoroptidia</taxon>
        <taxon>Analgoidea</taxon>
        <taxon>Pyroglyphidae</taxon>
        <taxon>Pyroglyphinae</taxon>
        <taxon>Euroglyphus</taxon>
    </lineage>
</organism>
<evidence type="ECO:0000256" key="1">
    <source>
        <dbReference type="SAM" id="MobiDB-lite"/>
    </source>
</evidence>
<dbReference type="AlphaFoldDB" id="A0A1Y3BLH4"/>
<evidence type="ECO:0000313" key="3">
    <source>
        <dbReference type="Proteomes" id="UP000194236"/>
    </source>
</evidence>
<sequence length="125" mass="14983">MSLCVCVMQHQILNRYEMRKNPKSNIDRILYSPNIDQTSSSSFGIIWTRYTYTQHTHTTPMQTYSGTLKQRMERIENKDDDGKYYQTLKKGKKARYVKPLISRDQKREEKRKSETKKMVPEPNRM</sequence>
<dbReference type="EMBL" id="MUJZ01020355">
    <property type="protein sequence ID" value="OTF80005.1"/>
    <property type="molecule type" value="Genomic_DNA"/>
</dbReference>
<feature type="region of interest" description="Disordered" evidence="1">
    <location>
        <begin position="101"/>
        <end position="125"/>
    </location>
</feature>
<reference evidence="2 3" key="1">
    <citation type="submission" date="2017-03" db="EMBL/GenBank/DDBJ databases">
        <title>Genome Survey of Euroglyphus maynei.</title>
        <authorList>
            <person name="Arlian L.G."/>
            <person name="Morgan M.S."/>
            <person name="Rider S.D."/>
        </authorList>
    </citation>
    <scope>NUCLEOTIDE SEQUENCE [LARGE SCALE GENOMIC DNA]</scope>
    <source>
        <strain evidence="2">Arlian Lab</strain>
        <tissue evidence="2">Whole body</tissue>
    </source>
</reference>
<accession>A0A1Y3BLH4</accession>
<name>A0A1Y3BLH4_EURMA</name>